<evidence type="ECO:0000256" key="1">
    <source>
        <dbReference type="ARBA" id="ARBA00004141"/>
    </source>
</evidence>
<evidence type="ECO:0000256" key="4">
    <source>
        <dbReference type="ARBA" id="ARBA00022692"/>
    </source>
</evidence>
<accession>A0ABU1LTR8</accession>
<keyword evidence="10" id="KW-1185">Reference proteome</keyword>
<name>A0ABU1LTR8_9BURK</name>
<reference evidence="9 10" key="1">
    <citation type="submission" date="2023-07" db="EMBL/GenBank/DDBJ databases">
        <title>Sorghum-associated microbial communities from plants grown in Nebraska, USA.</title>
        <authorList>
            <person name="Schachtman D."/>
        </authorList>
    </citation>
    <scope>NUCLEOTIDE SEQUENCE [LARGE SCALE GENOMIC DNA]</scope>
    <source>
        <strain evidence="9 10">DS1316</strain>
    </source>
</reference>
<dbReference type="NCBIfam" id="TIGR03023">
    <property type="entry name" value="WcaJ_sugtrans"/>
    <property type="match status" value="1"/>
</dbReference>
<organism evidence="9 10">
    <name type="scientific">Paraburkholderia terricola</name>
    <dbReference type="NCBI Taxonomy" id="169427"/>
    <lineage>
        <taxon>Bacteria</taxon>
        <taxon>Pseudomonadati</taxon>
        <taxon>Pseudomonadota</taxon>
        <taxon>Betaproteobacteria</taxon>
        <taxon>Burkholderiales</taxon>
        <taxon>Burkholderiaceae</taxon>
        <taxon>Paraburkholderia</taxon>
    </lineage>
</organism>
<dbReference type="Proteomes" id="UP001264340">
    <property type="component" value="Unassembled WGS sequence"/>
</dbReference>
<dbReference type="InterPro" id="IPR003362">
    <property type="entry name" value="Bact_transf"/>
</dbReference>
<protein>
    <submittedName>
        <fullName evidence="9">Undecaprenyl-phosphate glucose phosphotransferase</fullName>
    </submittedName>
</protein>
<dbReference type="InterPro" id="IPR017475">
    <property type="entry name" value="EPS_sugar_tfrase"/>
</dbReference>
<evidence type="ECO:0000256" key="6">
    <source>
        <dbReference type="ARBA" id="ARBA00023136"/>
    </source>
</evidence>
<feature type="domain" description="Bacterial sugar transferase" evidence="8">
    <location>
        <begin position="308"/>
        <end position="491"/>
    </location>
</feature>
<dbReference type="Gene3D" id="3.40.50.720">
    <property type="entry name" value="NAD(P)-binding Rossmann-like Domain"/>
    <property type="match status" value="1"/>
</dbReference>
<gene>
    <name evidence="9" type="ORF">J2804_003540</name>
</gene>
<keyword evidence="3" id="KW-0808">Transferase</keyword>
<evidence type="ECO:0000256" key="2">
    <source>
        <dbReference type="ARBA" id="ARBA00006464"/>
    </source>
</evidence>
<dbReference type="Pfam" id="PF13727">
    <property type="entry name" value="CoA_binding_3"/>
    <property type="match status" value="1"/>
</dbReference>
<dbReference type="InterPro" id="IPR017473">
    <property type="entry name" value="Undecaprenyl-P_gluc_Ptfrase"/>
</dbReference>
<keyword evidence="6 7" id="KW-0472">Membrane</keyword>
<evidence type="ECO:0000259" key="8">
    <source>
        <dbReference type="Pfam" id="PF02397"/>
    </source>
</evidence>
<evidence type="ECO:0000313" key="9">
    <source>
        <dbReference type="EMBL" id="MDR6410118.1"/>
    </source>
</evidence>
<comment type="similarity">
    <text evidence="2">Belongs to the bacterial sugar transferase family.</text>
</comment>
<feature type="transmembrane region" description="Helical" evidence="7">
    <location>
        <begin position="79"/>
        <end position="99"/>
    </location>
</feature>
<sequence length="499" mass="55567">MFIVLRIAFGENDIARLVIRAVGHKRSPNHAAWFQTGESKMPGMNGVLARLVDVALIVGGALVASHVRFESLAQSRIDGALITFTVALALALFPIFGLYESWRGRSMWRLIGQLSLAWMIVQTCGLVLMFSLHRTDVISRLWFGYWTAIAGGAFIVSRLATHAVLRSVRYAGLNLRNVAVVGSGAHCLHAVRKLQDSPSSGFRASAMFDVHSSLERDLDGVPMFDELQKFYEYVRSNGVQEIWLALPLSEESTILSIVTEFRDELVNIRLIPDVRSVALFDSGMTDLIGMPAINLMASPVPARALVKKEIFDRAFAACALLGLAPLFIAIAIAVKLSSRGPVFFTQKRKGADGRIFKIYKFRSMRPHAVEMGVVKQATRGDPRITRVGAFLRRTSLDELPQFINVLRGDMSVVGPRPHAIEHDQLYQNVVNGYIHRYRIKPGITGWAQINGFRGETDEIEKMQGRVEHDLYYLRNWSFGLDMKIVAATIAKGLVHSNAY</sequence>
<evidence type="ECO:0000313" key="10">
    <source>
        <dbReference type="Proteomes" id="UP001264340"/>
    </source>
</evidence>
<feature type="transmembrane region" description="Helical" evidence="7">
    <location>
        <begin position="47"/>
        <end position="67"/>
    </location>
</feature>
<keyword evidence="5 7" id="KW-1133">Transmembrane helix</keyword>
<comment type="subcellular location">
    <subcellularLocation>
        <location evidence="1">Membrane</location>
        <topology evidence="1">Multi-pass membrane protein</topology>
    </subcellularLocation>
</comment>
<comment type="caution">
    <text evidence="9">The sequence shown here is derived from an EMBL/GenBank/DDBJ whole genome shotgun (WGS) entry which is preliminary data.</text>
</comment>
<dbReference type="PANTHER" id="PTHR30576:SF0">
    <property type="entry name" value="UNDECAPRENYL-PHOSPHATE N-ACETYLGALACTOSAMINYL 1-PHOSPHATE TRANSFERASE-RELATED"/>
    <property type="match status" value="1"/>
</dbReference>
<dbReference type="PANTHER" id="PTHR30576">
    <property type="entry name" value="COLANIC BIOSYNTHESIS UDP-GLUCOSE LIPID CARRIER TRANSFERASE"/>
    <property type="match status" value="1"/>
</dbReference>
<dbReference type="EMBL" id="JAVDRP010000006">
    <property type="protein sequence ID" value="MDR6410118.1"/>
    <property type="molecule type" value="Genomic_DNA"/>
</dbReference>
<dbReference type="NCBIfam" id="TIGR03025">
    <property type="entry name" value="EPS_sugtrans"/>
    <property type="match status" value="1"/>
</dbReference>
<proteinExistence type="inferred from homology"/>
<feature type="transmembrane region" description="Helical" evidence="7">
    <location>
        <begin position="142"/>
        <end position="160"/>
    </location>
</feature>
<evidence type="ECO:0000256" key="5">
    <source>
        <dbReference type="ARBA" id="ARBA00022989"/>
    </source>
</evidence>
<evidence type="ECO:0000256" key="7">
    <source>
        <dbReference type="SAM" id="Phobius"/>
    </source>
</evidence>
<evidence type="ECO:0000256" key="3">
    <source>
        <dbReference type="ARBA" id="ARBA00022679"/>
    </source>
</evidence>
<feature type="transmembrane region" description="Helical" evidence="7">
    <location>
        <begin position="111"/>
        <end position="130"/>
    </location>
</feature>
<feature type="transmembrane region" description="Helical" evidence="7">
    <location>
        <begin position="314"/>
        <end position="334"/>
    </location>
</feature>
<keyword evidence="4 7" id="KW-0812">Transmembrane</keyword>
<dbReference type="Pfam" id="PF02397">
    <property type="entry name" value="Bac_transf"/>
    <property type="match status" value="1"/>
</dbReference>